<proteinExistence type="predicted"/>
<organism evidence="1 2">
    <name type="scientific">Penicillium rubens (strain ATCC 28089 / DSM 1075 / NRRL 1951 / Wisconsin 54-1255)</name>
    <name type="common">Penicillium chrysogenum</name>
    <dbReference type="NCBI Taxonomy" id="500485"/>
    <lineage>
        <taxon>Eukaryota</taxon>
        <taxon>Fungi</taxon>
        <taxon>Dikarya</taxon>
        <taxon>Ascomycota</taxon>
        <taxon>Pezizomycotina</taxon>
        <taxon>Eurotiomycetes</taxon>
        <taxon>Eurotiomycetidae</taxon>
        <taxon>Eurotiales</taxon>
        <taxon>Aspergillaceae</taxon>
        <taxon>Penicillium</taxon>
        <taxon>Penicillium chrysogenum species complex</taxon>
    </lineage>
</organism>
<gene>
    <name evidence="1" type="ORF">Pc16g03550</name>
    <name evidence="1" type="ORF">PCH_Pc16g03550</name>
</gene>
<reference evidence="1 2" key="1">
    <citation type="journal article" date="2008" name="Nat. Biotechnol.">
        <title>Genome sequencing and analysis of the filamentous fungus Penicillium chrysogenum.</title>
        <authorList>
            <person name="van den Berg M.A."/>
            <person name="Albang R."/>
            <person name="Albermann K."/>
            <person name="Badger J.H."/>
            <person name="Daran J.-M."/>
            <person name="Driessen A.J.M."/>
            <person name="Garcia-Estrada C."/>
            <person name="Fedorova N.D."/>
            <person name="Harris D.M."/>
            <person name="Heijne W.H.M."/>
            <person name="Joardar V.S."/>
            <person name="Kiel J.A.K.W."/>
            <person name="Kovalchuk A."/>
            <person name="Martin J.F."/>
            <person name="Nierman W.C."/>
            <person name="Nijland J.G."/>
            <person name="Pronk J.T."/>
            <person name="Roubos J.A."/>
            <person name="van der Klei I.J."/>
            <person name="van Peij N.N.M.E."/>
            <person name="Veenhuis M."/>
            <person name="von Doehren H."/>
            <person name="Wagner C."/>
            <person name="Wortman J.R."/>
            <person name="Bovenberg R.A.L."/>
        </authorList>
    </citation>
    <scope>NUCLEOTIDE SEQUENCE [LARGE SCALE GENOMIC DNA]</scope>
    <source>
        <strain evidence="2">ATCC 28089 / DSM 1075 / NRRL 1951 / Wisconsin 54-1255</strain>
    </source>
</reference>
<name>B6H7T5_PENRW</name>
<evidence type="ECO:0000313" key="2">
    <source>
        <dbReference type="Proteomes" id="UP000000724"/>
    </source>
</evidence>
<protein>
    <submittedName>
        <fullName evidence="1">Uncharacterized protein</fullName>
    </submittedName>
</protein>
<keyword evidence="2" id="KW-1185">Reference proteome</keyword>
<dbReference type="HOGENOM" id="CLU_1220037_0_0_1"/>
<dbReference type="EMBL" id="AM920431">
    <property type="protein sequence ID" value="CAP93025.1"/>
    <property type="molecule type" value="Genomic_DNA"/>
</dbReference>
<dbReference type="Proteomes" id="UP000000724">
    <property type="component" value="Contig Pc00c16"/>
</dbReference>
<evidence type="ECO:0000313" key="1">
    <source>
        <dbReference type="EMBL" id="CAP93025.1"/>
    </source>
</evidence>
<sequence>MDLWGEAGAIALMIIGDESRHWVQSLSDGVDPVKYPKLDFLSPTPIPGDTAFLDRSPRQQQYNSGATGLDVAVASWAVTLPVVKTFTDYFTPASIRARDFAAKDPRTYAPIVSHFLQQSLDDWMPSSVASCARLAAPWSCFTVSEAMPSIGIQFYRLVRNVLPIEDFWSWVTSYSIRFYGICLADSTNASLSALSIHHPLFTLLSRGQSRDQHEQLSQSEPPTYLPT</sequence>
<dbReference type="AlphaFoldDB" id="B6H7T5"/>
<dbReference type="VEuPathDB" id="FungiDB:PCH_Pc16g03550"/>
<accession>B6H7T5</accession>